<keyword evidence="7" id="KW-0547">Nucleotide-binding</keyword>
<name>A0ABW5A7D1_9RHOB</name>
<sequence length="458" mass="48882">MQPRHRMRLPLRRRYGIVAPQSAATLRDPMQMPAPAAPAPAAPPPRHGETAWLLVQIRWVALVSLIAATTYAVRVLGIALPVEQIAVVVVLLVFYNLVTAVSVQRFTKLPDWIIVLQLAFDTGALTALLALSGGASSPFLMLLVVPPLLAVSLCAPFSALPIYLLSNAAMSWLVTRSALAAEATAAAPTGLFLAFVLTSTLMVWFVLRLRLNMAAREAAIEELRRAKAEADQLVGLGLLASGMAHELGTPLTTLAVTLDDWAEIGPPEGAAMKPELNRMIAQLHRCRAIVSRTLQAAGRERLEAAADVAAEAEIRRILAMWSGSRGRARVPLTASATLRGARILTAPIFEAALVNLLDNAESAAPGTLSARLETEGQRLMLTLADRGPGFPESVLAHPGAPFLSGSGMPGRGLGLFLARNAIDRLGGRMDLRNTPTGAEVQLCLPVLDRAPSEEIRRD</sequence>
<feature type="transmembrane region" description="Helical" evidence="11">
    <location>
        <begin position="112"/>
        <end position="132"/>
    </location>
</feature>
<comment type="caution">
    <text evidence="13">The sequence shown here is derived from an EMBL/GenBank/DDBJ whole genome shotgun (WGS) entry which is preliminary data.</text>
</comment>
<dbReference type="PROSITE" id="PS50109">
    <property type="entry name" value="HIS_KIN"/>
    <property type="match status" value="1"/>
</dbReference>
<keyword evidence="10" id="KW-0175">Coiled coil</keyword>
<dbReference type="GO" id="GO:0016301">
    <property type="term" value="F:kinase activity"/>
    <property type="evidence" value="ECO:0007669"/>
    <property type="project" value="UniProtKB-KW"/>
</dbReference>
<dbReference type="SMART" id="SM00387">
    <property type="entry name" value="HATPase_c"/>
    <property type="match status" value="1"/>
</dbReference>
<reference evidence="14" key="1">
    <citation type="journal article" date="2019" name="Int. J. Syst. Evol. Microbiol.">
        <title>The Global Catalogue of Microorganisms (GCM) 10K type strain sequencing project: providing services to taxonomists for standard genome sequencing and annotation.</title>
        <authorList>
            <consortium name="The Broad Institute Genomics Platform"/>
            <consortium name="The Broad Institute Genome Sequencing Center for Infectious Disease"/>
            <person name="Wu L."/>
            <person name="Ma J."/>
        </authorList>
    </citation>
    <scope>NUCLEOTIDE SEQUENCE [LARGE SCALE GENOMIC DNA]</scope>
    <source>
        <strain evidence="14">CCUG 55131</strain>
    </source>
</reference>
<evidence type="ECO:0000313" key="13">
    <source>
        <dbReference type="EMBL" id="MFD2173594.1"/>
    </source>
</evidence>
<dbReference type="PRINTS" id="PR00344">
    <property type="entry name" value="BCTRLSENSOR"/>
</dbReference>
<evidence type="ECO:0000256" key="4">
    <source>
        <dbReference type="ARBA" id="ARBA00022475"/>
    </source>
</evidence>
<keyword evidence="9" id="KW-0067">ATP-binding</keyword>
<comment type="subcellular location">
    <subcellularLocation>
        <location evidence="2">Cell membrane</location>
        <topology evidence="2">Multi-pass membrane protein</topology>
    </subcellularLocation>
</comment>
<evidence type="ECO:0000256" key="9">
    <source>
        <dbReference type="ARBA" id="ARBA00022840"/>
    </source>
</evidence>
<keyword evidence="11" id="KW-1133">Transmembrane helix</keyword>
<dbReference type="EMBL" id="JBHUIX010000005">
    <property type="protein sequence ID" value="MFD2173594.1"/>
    <property type="molecule type" value="Genomic_DNA"/>
</dbReference>
<keyword evidence="5" id="KW-0597">Phosphoprotein</keyword>
<comment type="catalytic activity">
    <reaction evidence="1">
        <text>ATP + protein L-histidine = ADP + protein N-phospho-L-histidine.</text>
        <dbReference type="EC" id="2.7.13.3"/>
    </reaction>
</comment>
<evidence type="ECO:0000256" key="7">
    <source>
        <dbReference type="ARBA" id="ARBA00022741"/>
    </source>
</evidence>
<dbReference type="CDD" id="cd00082">
    <property type="entry name" value="HisKA"/>
    <property type="match status" value="1"/>
</dbReference>
<feature type="transmembrane region" description="Helical" evidence="11">
    <location>
        <begin position="185"/>
        <end position="207"/>
    </location>
</feature>
<accession>A0ABW5A7D1</accession>
<evidence type="ECO:0000256" key="11">
    <source>
        <dbReference type="SAM" id="Phobius"/>
    </source>
</evidence>
<dbReference type="Gene3D" id="3.30.565.10">
    <property type="entry name" value="Histidine kinase-like ATPase, C-terminal domain"/>
    <property type="match status" value="1"/>
</dbReference>
<dbReference type="PANTHER" id="PTHR44936:SF10">
    <property type="entry name" value="SENSOR PROTEIN RSTB"/>
    <property type="match status" value="1"/>
</dbReference>
<protein>
    <recommendedName>
        <fullName evidence="3">histidine kinase</fullName>
        <ecNumber evidence="3">2.7.13.3</ecNumber>
    </recommendedName>
</protein>
<gene>
    <name evidence="13" type="ORF">ACFSM0_05785</name>
</gene>
<keyword evidence="6" id="KW-0808">Transferase</keyword>
<evidence type="ECO:0000256" key="10">
    <source>
        <dbReference type="SAM" id="Coils"/>
    </source>
</evidence>
<dbReference type="InterPro" id="IPR005467">
    <property type="entry name" value="His_kinase_dom"/>
</dbReference>
<evidence type="ECO:0000313" key="14">
    <source>
        <dbReference type="Proteomes" id="UP001597413"/>
    </source>
</evidence>
<keyword evidence="11" id="KW-0472">Membrane</keyword>
<organism evidence="13 14">
    <name type="scientific">Rhodobacter lacus</name>
    <dbReference type="NCBI Taxonomy" id="1641972"/>
    <lineage>
        <taxon>Bacteria</taxon>
        <taxon>Pseudomonadati</taxon>
        <taxon>Pseudomonadota</taxon>
        <taxon>Alphaproteobacteria</taxon>
        <taxon>Rhodobacterales</taxon>
        <taxon>Rhodobacter group</taxon>
        <taxon>Rhodobacter</taxon>
    </lineage>
</organism>
<keyword evidence="4" id="KW-1003">Cell membrane</keyword>
<proteinExistence type="predicted"/>
<dbReference type="InterPro" id="IPR050980">
    <property type="entry name" value="2C_sensor_his_kinase"/>
</dbReference>
<keyword evidence="8 13" id="KW-0418">Kinase</keyword>
<dbReference type="PANTHER" id="PTHR44936">
    <property type="entry name" value="SENSOR PROTEIN CREC"/>
    <property type="match status" value="1"/>
</dbReference>
<evidence type="ECO:0000256" key="5">
    <source>
        <dbReference type="ARBA" id="ARBA00022553"/>
    </source>
</evidence>
<dbReference type="InterPro" id="IPR003594">
    <property type="entry name" value="HATPase_dom"/>
</dbReference>
<dbReference type="InterPro" id="IPR003661">
    <property type="entry name" value="HisK_dim/P_dom"/>
</dbReference>
<evidence type="ECO:0000256" key="8">
    <source>
        <dbReference type="ARBA" id="ARBA00022777"/>
    </source>
</evidence>
<evidence type="ECO:0000256" key="3">
    <source>
        <dbReference type="ARBA" id="ARBA00012438"/>
    </source>
</evidence>
<evidence type="ECO:0000256" key="1">
    <source>
        <dbReference type="ARBA" id="ARBA00000085"/>
    </source>
</evidence>
<evidence type="ECO:0000256" key="6">
    <source>
        <dbReference type="ARBA" id="ARBA00022679"/>
    </source>
</evidence>
<feature type="transmembrane region" description="Helical" evidence="11">
    <location>
        <begin position="139"/>
        <end position="165"/>
    </location>
</feature>
<evidence type="ECO:0000259" key="12">
    <source>
        <dbReference type="PROSITE" id="PS50109"/>
    </source>
</evidence>
<dbReference type="SUPFAM" id="SSF47384">
    <property type="entry name" value="Homodimeric domain of signal transducing histidine kinase"/>
    <property type="match status" value="1"/>
</dbReference>
<dbReference type="Pfam" id="PF02518">
    <property type="entry name" value="HATPase_c"/>
    <property type="match status" value="1"/>
</dbReference>
<evidence type="ECO:0000256" key="2">
    <source>
        <dbReference type="ARBA" id="ARBA00004651"/>
    </source>
</evidence>
<dbReference type="EC" id="2.7.13.3" evidence="3"/>
<dbReference type="RefSeq" id="WP_377388232.1">
    <property type="nucleotide sequence ID" value="NZ_JBHUIX010000005.1"/>
</dbReference>
<keyword evidence="11" id="KW-0812">Transmembrane</keyword>
<dbReference type="Proteomes" id="UP001597413">
    <property type="component" value="Unassembled WGS sequence"/>
</dbReference>
<feature type="domain" description="Histidine kinase" evidence="12">
    <location>
        <begin position="242"/>
        <end position="448"/>
    </location>
</feature>
<dbReference type="Gene3D" id="1.10.287.130">
    <property type="match status" value="1"/>
</dbReference>
<feature type="transmembrane region" description="Helical" evidence="11">
    <location>
        <begin position="85"/>
        <end position="106"/>
    </location>
</feature>
<dbReference type="SUPFAM" id="SSF55874">
    <property type="entry name" value="ATPase domain of HSP90 chaperone/DNA topoisomerase II/histidine kinase"/>
    <property type="match status" value="1"/>
</dbReference>
<keyword evidence="14" id="KW-1185">Reference proteome</keyword>
<dbReference type="InterPro" id="IPR004358">
    <property type="entry name" value="Sig_transdc_His_kin-like_C"/>
</dbReference>
<feature type="coiled-coil region" evidence="10">
    <location>
        <begin position="206"/>
        <end position="236"/>
    </location>
</feature>
<dbReference type="InterPro" id="IPR036890">
    <property type="entry name" value="HATPase_C_sf"/>
</dbReference>
<dbReference type="InterPro" id="IPR036097">
    <property type="entry name" value="HisK_dim/P_sf"/>
</dbReference>